<accession>A0A1I2KQL0</accession>
<gene>
    <name evidence="2" type="ORF">SAMN04488025_102120</name>
</gene>
<dbReference type="InterPro" id="IPR013830">
    <property type="entry name" value="SGNH_hydro"/>
</dbReference>
<feature type="domain" description="SGNH hydrolase-type esterase" evidence="1">
    <location>
        <begin position="55"/>
        <end position="244"/>
    </location>
</feature>
<keyword evidence="3" id="KW-1185">Reference proteome</keyword>
<dbReference type="InterPro" id="IPR051532">
    <property type="entry name" value="Ester_Hydrolysis_Enzymes"/>
</dbReference>
<name>A0A1I2KQL0_9BACL</name>
<evidence type="ECO:0000313" key="2">
    <source>
        <dbReference type="EMBL" id="SFF67507.1"/>
    </source>
</evidence>
<evidence type="ECO:0000259" key="1">
    <source>
        <dbReference type="Pfam" id="PF13472"/>
    </source>
</evidence>
<dbReference type="PANTHER" id="PTHR30383:SF27">
    <property type="entry name" value="SPORE GERMINATION LIPASE LIPC"/>
    <property type="match status" value="1"/>
</dbReference>
<dbReference type="PANTHER" id="PTHR30383">
    <property type="entry name" value="THIOESTERASE 1/PROTEASE 1/LYSOPHOSPHOLIPASE L1"/>
    <property type="match status" value="1"/>
</dbReference>
<organism evidence="2 3">
    <name type="scientific">Planifilum fulgidum</name>
    <dbReference type="NCBI Taxonomy" id="201973"/>
    <lineage>
        <taxon>Bacteria</taxon>
        <taxon>Bacillati</taxon>
        <taxon>Bacillota</taxon>
        <taxon>Bacilli</taxon>
        <taxon>Bacillales</taxon>
        <taxon>Thermoactinomycetaceae</taxon>
        <taxon>Planifilum</taxon>
    </lineage>
</organism>
<dbReference type="SUPFAM" id="SSF52266">
    <property type="entry name" value="SGNH hydrolase"/>
    <property type="match status" value="1"/>
</dbReference>
<dbReference type="Pfam" id="PF13472">
    <property type="entry name" value="Lipase_GDSL_2"/>
    <property type="match status" value="1"/>
</dbReference>
<sequence length="263" mass="29485">MRRVMAIGAVLLATGFAGLWALLGPSKPADIPREGGFLRELRKIAAEEGRLDYLVLGDSVALGKGSVKEAGYGYWVAEYLKGEGIDVHLDNRAVSGQTSDQLLRSLDNRDLLAKVRESDLISITIGGNDLLKELLLRGNPVDALMEFRHIQNRYLNNLRAILEKIRACNPRAPVLITSLYNPLGPEEPYFSVVRKRIIQWNQGMKEVARDYPATTVIDVDRRLLPDDRNWLADEIHPNDRGYQLMAEGLLEIIRGEMSGVVRR</sequence>
<protein>
    <submittedName>
        <fullName evidence="2">Lysophospholipase L1</fullName>
    </submittedName>
</protein>
<dbReference type="RefSeq" id="WP_245751973.1">
    <property type="nucleotide sequence ID" value="NZ_FOOK01000002.1"/>
</dbReference>
<dbReference type="GO" id="GO:0004622">
    <property type="term" value="F:phosphatidylcholine lysophospholipase activity"/>
    <property type="evidence" value="ECO:0007669"/>
    <property type="project" value="TreeGrafter"/>
</dbReference>
<proteinExistence type="predicted"/>
<dbReference type="InterPro" id="IPR036514">
    <property type="entry name" value="SGNH_hydro_sf"/>
</dbReference>
<reference evidence="2 3" key="1">
    <citation type="submission" date="2016-10" db="EMBL/GenBank/DDBJ databases">
        <authorList>
            <person name="de Groot N.N."/>
        </authorList>
    </citation>
    <scope>NUCLEOTIDE SEQUENCE [LARGE SCALE GENOMIC DNA]</scope>
    <source>
        <strain evidence="2 3">DSM 44945</strain>
    </source>
</reference>
<evidence type="ECO:0000313" key="3">
    <source>
        <dbReference type="Proteomes" id="UP000198661"/>
    </source>
</evidence>
<dbReference type="Proteomes" id="UP000198661">
    <property type="component" value="Unassembled WGS sequence"/>
</dbReference>
<dbReference type="EMBL" id="FOOK01000002">
    <property type="protein sequence ID" value="SFF67507.1"/>
    <property type="molecule type" value="Genomic_DNA"/>
</dbReference>
<dbReference type="AlphaFoldDB" id="A0A1I2KQL0"/>
<dbReference type="STRING" id="201973.SAMN04488025_102120"/>
<dbReference type="Gene3D" id="3.40.50.1110">
    <property type="entry name" value="SGNH hydrolase"/>
    <property type="match status" value="1"/>
</dbReference>